<dbReference type="EMBL" id="PXNN01000011">
    <property type="protein sequence ID" value="PSF08933.1"/>
    <property type="molecule type" value="Genomic_DNA"/>
</dbReference>
<dbReference type="Proteomes" id="UP000238385">
    <property type="component" value="Unassembled WGS sequence"/>
</dbReference>
<organism evidence="2 3">
    <name type="scientific">Marinobacter halophilus</name>
    <dbReference type="NCBI Taxonomy" id="1323740"/>
    <lineage>
        <taxon>Bacteria</taxon>
        <taxon>Pseudomonadati</taxon>
        <taxon>Pseudomonadota</taxon>
        <taxon>Gammaproteobacteria</taxon>
        <taxon>Pseudomonadales</taxon>
        <taxon>Marinobacteraceae</taxon>
        <taxon>Marinobacter</taxon>
    </lineage>
</organism>
<feature type="domain" description="DUF4123" evidence="1">
    <location>
        <begin position="20"/>
        <end position="136"/>
    </location>
</feature>
<accession>A0A2T1KGQ4</accession>
<reference evidence="2 3" key="1">
    <citation type="submission" date="2018-03" db="EMBL/GenBank/DDBJ databases">
        <title>Marinobacter brunus sp. nov., a marine bacterium of Gamma-proteobacteria isolated from the surface seawater of the South China Sea.</title>
        <authorList>
            <person name="Cheng H."/>
            <person name="Wu Y.-H."/>
            <person name="Xamxidin M."/>
            <person name="Xu X.-W."/>
        </authorList>
    </citation>
    <scope>NUCLEOTIDE SEQUENCE [LARGE SCALE GENOMIC DNA]</scope>
    <source>
        <strain evidence="2 3">JCM 30472</strain>
    </source>
</reference>
<sequence>MNQGSDRVAFPNPSPDKSRYLVLESGQTTPVTRALYEHAENPDWVYLFADTEWQLYLTESPIVLKAAQHSPEYQWALKGLKEGRLIGLILESSEALEPVANWLRARLKVRFDGRRHGLLRFYDPRIWHQLSPTSGSEANVIERAIYWYGAPGDERWQTTEKPNLFAMLPVPTLDESQWQALNATTA</sequence>
<dbReference type="Pfam" id="PF13503">
    <property type="entry name" value="DUF4123"/>
    <property type="match status" value="1"/>
</dbReference>
<dbReference type="AlphaFoldDB" id="A0A2T1KGQ4"/>
<keyword evidence="3" id="KW-1185">Reference proteome</keyword>
<protein>
    <submittedName>
        <fullName evidence="2">DUF4123 domain-containing protein</fullName>
    </submittedName>
</protein>
<dbReference type="InterPro" id="IPR025391">
    <property type="entry name" value="DUF4123"/>
</dbReference>
<proteinExistence type="predicted"/>
<dbReference type="OrthoDB" id="6363308at2"/>
<comment type="caution">
    <text evidence="2">The sequence shown here is derived from an EMBL/GenBank/DDBJ whole genome shotgun (WGS) entry which is preliminary data.</text>
</comment>
<evidence type="ECO:0000259" key="1">
    <source>
        <dbReference type="Pfam" id="PF13503"/>
    </source>
</evidence>
<evidence type="ECO:0000313" key="3">
    <source>
        <dbReference type="Proteomes" id="UP000238385"/>
    </source>
</evidence>
<gene>
    <name evidence="2" type="ORF">C7H08_09805</name>
</gene>
<name>A0A2T1KGQ4_9GAMM</name>
<evidence type="ECO:0000313" key="2">
    <source>
        <dbReference type="EMBL" id="PSF08933.1"/>
    </source>
</evidence>